<feature type="compositionally biased region" description="Polar residues" evidence="1">
    <location>
        <begin position="39"/>
        <end position="50"/>
    </location>
</feature>
<sequence>MDAENRNSSALADFLFGEETTTDALPDAHPETLADASAGQENPSPELQINDSGPAGGDPVDPPPSDDGDHAAGGGRETPESAGPDGEPTGEPAGSGAGAEA</sequence>
<feature type="region of interest" description="Disordered" evidence="1">
    <location>
        <begin position="1"/>
        <end position="101"/>
    </location>
</feature>
<evidence type="ECO:0000313" key="2">
    <source>
        <dbReference type="EMBL" id="BDG07612.1"/>
    </source>
</evidence>
<evidence type="ECO:0000313" key="3">
    <source>
        <dbReference type="Proteomes" id="UP001162734"/>
    </source>
</evidence>
<feature type="compositionally biased region" description="Polar residues" evidence="1">
    <location>
        <begin position="1"/>
        <end position="10"/>
    </location>
</feature>
<dbReference type="EMBL" id="AP025592">
    <property type="protein sequence ID" value="BDG07612.1"/>
    <property type="molecule type" value="Genomic_DNA"/>
</dbReference>
<proteinExistence type="predicted"/>
<dbReference type="Proteomes" id="UP001162734">
    <property type="component" value="Chromosome"/>
</dbReference>
<accession>A0ABM7X6Z1</accession>
<keyword evidence="3" id="KW-1185">Reference proteome</keyword>
<evidence type="ECO:0000256" key="1">
    <source>
        <dbReference type="SAM" id="MobiDB-lite"/>
    </source>
</evidence>
<protein>
    <submittedName>
        <fullName evidence="2">Uncharacterized protein</fullName>
    </submittedName>
</protein>
<name>A0ABM7X6Z1_9BACT</name>
<gene>
    <name evidence="2" type="ORF">AMPC_07250</name>
</gene>
<reference evidence="3" key="1">
    <citation type="journal article" date="2022" name="Int. J. Syst. Evol. Microbiol.">
        <title>Anaeromyxobacter oryzae sp. nov., Anaeromyxobacter diazotrophicus sp. nov. and Anaeromyxobacter paludicola sp. nov., isolated from paddy soils.</title>
        <authorList>
            <person name="Itoh H."/>
            <person name="Xu Z."/>
            <person name="Mise K."/>
            <person name="Masuda Y."/>
            <person name="Ushijima N."/>
            <person name="Hayakawa C."/>
            <person name="Shiratori Y."/>
            <person name="Senoo K."/>
        </authorList>
    </citation>
    <scope>NUCLEOTIDE SEQUENCE [LARGE SCALE GENOMIC DNA]</scope>
    <source>
        <strain evidence="3">Red630</strain>
    </source>
</reference>
<organism evidence="2 3">
    <name type="scientific">Anaeromyxobacter paludicola</name>
    <dbReference type="NCBI Taxonomy" id="2918171"/>
    <lineage>
        <taxon>Bacteria</taxon>
        <taxon>Pseudomonadati</taxon>
        <taxon>Myxococcota</taxon>
        <taxon>Myxococcia</taxon>
        <taxon>Myxococcales</taxon>
        <taxon>Cystobacterineae</taxon>
        <taxon>Anaeromyxobacteraceae</taxon>
        <taxon>Anaeromyxobacter</taxon>
    </lineage>
</organism>